<protein>
    <submittedName>
        <fullName evidence="2">Uncharacterized protein</fullName>
    </submittedName>
</protein>
<dbReference type="Proteomes" id="UP001497516">
    <property type="component" value="Chromosome 9"/>
</dbReference>
<evidence type="ECO:0000313" key="3">
    <source>
        <dbReference type="Proteomes" id="UP001497516"/>
    </source>
</evidence>
<reference evidence="2 3" key="1">
    <citation type="submission" date="2024-04" db="EMBL/GenBank/DDBJ databases">
        <authorList>
            <person name="Fracassetti M."/>
        </authorList>
    </citation>
    <scope>NUCLEOTIDE SEQUENCE [LARGE SCALE GENOMIC DNA]</scope>
</reference>
<dbReference type="AlphaFoldDB" id="A0AAV2GMW1"/>
<keyword evidence="3" id="KW-1185">Reference proteome</keyword>
<accession>A0AAV2GMW1</accession>
<evidence type="ECO:0000256" key="1">
    <source>
        <dbReference type="SAM" id="MobiDB-lite"/>
    </source>
</evidence>
<proteinExistence type="predicted"/>
<dbReference type="EMBL" id="OZ034822">
    <property type="protein sequence ID" value="CAL1411053.1"/>
    <property type="molecule type" value="Genomic_DNA"/>
</dbReference>
<evidence type="ECO:0000313" key="2">
    <source>
        <dbReference type="EMBL" id="CAL1411053.1"/>
    </source>
</evidence>
<gene>
    <name evidence="2" type="ORF">LTRI10_LOCUS50430</name>
</gene>
<sequence length="81" mass="9463">MATYDARLNRMETQQGVTLAHIERERARFWRMQEVQQHLLQLIPGEQPVWRTPWEDSPLPPPAAGDDAFMNDIDFDNLGDQ</sequence>
<feature type="region of interest" description="Disordered" evidence="1">
    <location>
        <begin position="55"/>
        <end position="81"/>
    </location>
</feature>
<organism evidence="2 3">
    <name type="scientific">Linum trigynum</name>
    <dbReference type="NCBI Taxonomy" id="586398"/>
    <lineage>
        <taxon>Eukaryota</taxon>
        <taxon>Viridiplantae</taxon>
        <taxon>Streptophyta</taxon>
        <taxon>Embryophyta</taxon>
        <taxon>Tracheophyta</taxon>
        <taxon>Spermatophyta</taxon>
        <taxon>Magnoliopsida</taxon>
        <taxon>eudicotyledons</taxon>
        <taxon>Gunneridae</taxon>
        <taxon>Pentapetalae</taxon>
        <taxon>rosids</taxon>
        <taxon>fabids</taxon>
        <taxon>Malpighiales</taxon>
        <taxon>Linaceae</taxon>
        <taxon>Linum</taxon>
    </lineage>
</organism>
<name>A0AAV2GMW1_9ROSI</name>